<dbReference type="GO" id="GO:0009395">
    <property type="term" value="P:phospholipid catabolic process"/>
    <property type="evidence" value="ECO:0007669"/>
    <property type="project" value="TreeGrafter"/>
</dbReference>
<dbReference type="GO" id="GO:0016788">
    <property type="term" value="F:hydrolase activity, acting on ester bonds"/>
    <property type="evidence" value="ECO:0007669"/>
    <property type="project" value="InterPro"/>
</dbReference>
<dbReference type="Proteomes" id="UP001175000">
    <property type="component" value="Unassembled WGS sequence"/>
</dbReference>
<feature type="signal peptide" evidence="2">
    <location>
        <begin position="1"/>
        <end position="16"/>
    </location>
</feature>
<proteinExistence type="predicted"/>
<dbReference type="EMBL" id="JAULSU010000005">
    <property type="protein sequence ID" value="KAK0617289.1"/>
    <property type="molecule type" value="Genomic_DNA"/>
</dbReference>
<evidence type="ECO:0000256" key="2">
    <source>
        <dbReference type="SAM" id="SignalP"/>
    </source>
</evidence>
<dbReference type="FunFam" id="3.40.720.10:FF:000064">
    <property type="entry name" value="Probable acid phosphatase Pho610"/>
    <property type="match status" value="1"/>
</dbReference>
<evidence type="ECO:0000256" key="1">
    <source>
        <dbReference type="ARBA" id="ARBA00022801"/>
    </source>
</evidence>
<dbReference type="PANTHER" id="PTHR31956:SF8">
    <property type="entry name" value="ACID PHOSPHATASE PHOA (AFU_ORTHOLOGUE AFUA_1G03570)"/>
    <property type="match status" value="1"/>
</dbReference>
<dbReference type="InterPro" id="IPR017850">
    <property type="entry name" value="Alkaline_phosphatase_core_sf"/>
</dbReference>
<keyword evidence="4" id="KW-1185">Reference proteome</keyword>
<evidence type="ECO:0000313" key="3">
    <source>
        <dbReference type="EMBL" id="KAK0617289.1"/>
    </source>
</evidence>
<dbReference type="Gene3D" id="3.40.720.10">
    <property type="entry name" value="Alkaline Phosphatase, subunit A"/>
    <property type="match status" value="1"/>
</dbReference>
<dbReference type="InterPro" id="IPR007312">
    <property type="entry name" value="Phosphoesterase"/>
</dbReference>
<dbReference type="SUPFAM" id="SSF53649">
    <property type="entry name" value="Alkaline phosphatase-like"/>
    <property type="match status" value="1"/>
</dbReference>
<keyword evidence="1" id="KW-0378">Hydrolase</keyword>
<accession>A0AA39WKW3</accession>
<dbReference type="PANTHER" id="PTHR31956">
    <property type="entry name" value="NON-SPECIFIC PHOSPHOLIPASE C4-RELATED"/>
    <property type="match status" value="1"/>
</dbReference>
<dbReference type="AlphaFoldDB" id="A0AA39WKW3"/>
<evidence type="ECO:0000313" key="4">
    <source>
        <dbReference type="Proteomes" id="UP001175000"/>
    </source>
</evidence>
<comment type="caution">
    <text evidence="3">The sequence shown here is derived from an EMBL/GenBank/DDBJ whole genome shotgun (WGS) entry which is preliminary data.</text>
</comment>
<organism evidence="3 4">
    <name type="scientific">Immersiella caudata</name>
    <dbReference type="NCBI Taxonomy" id="314043"/>
    <lineage>
        <taxon>Eukaryota</taxon>
        <taxon>Fungi</taxon>
        <taxon>Dikarya</taxon>
        <taxon>Ascomycota</taxon>
        <taxon>Pezizomycotina</taxon>
        <taxon>Sordariomycetes</taxon>
        <taxon>Sordariomycetidae</taxon>
        <taxon>Sordariales</taxon>
        <taxon>Lasiosphaeriaceae</taxon>
        <taxon>Immersiella</taxon>
    </lineage>
</organism>
<reference evidence="3" key="1">
    <citation type="submission" date="2023-06" db="EMBL/GenBank/DDBJ databases">
        <title>Genome-scale phylogeny and comparative genomics of the fungal order Sordariales.</title>
        <authorList>
            <consortium name="Lawrence Berkeley National Laboratory"/>
            <person name="Hensen N."/>
            <person name="Bonometti L."/>
            <person name="Westerberg I."/>
            <person name="Brannstrom I.O."/>
            <person name="Guillou S."/>
            <person name="Cros-Aarteil S."/>
            <person name="Calhoun S."/>
            <person name="Haridas S."/>
            <person name="Kuo A."/>
            <person name="Mondo S."/>
            <person name="Pangilinan J."/>
            <person name="Riley R."/>
            <person name="Labutti K."/>
            <person name="Andreopoulos B."/>
            <person name="Lipzen A."/>
            <person name="Chen C."/>
            <person name="Yanf M."/>
            <person name="Daum C."/>
            <person name="Ng V."/>
            <person name="Clum A."/>
            <person name="Steindorff A."/>
            <person name="Ohm R."/>
            <person name="Martin F."/>
            <person name="Silar P."/>
            <person name="Natvig D."/>
            <person name="Lalanne C."/>
            <person name="Gautier V."/>
            <person name="Ament-Velasquez S.L."/>
            <person name="Kruys A."/>
            <person name="Hutchinson M.I."/>
            <person name="Powell A.J."/>
            <person name="Barry K."/>
            <person name="Miller A.N."/>
            <person name="Grigoriev I.V."/>
            <person name="Debuchy R."/>
            <person name="Gladieux P."/>
            <person name="Thoren M.H."/>
            <person name="Johannesson H."/>
        </authorList>
    </citation>
    <scope>NUCLEOTIDE SEQUENCE</scope>
    <source>
        <strain evidence="3">CBS 606.72</strain>
    </source>
</reference>
<sequence length="469" mass="52900">MKPSLVLLAGAITAHALTGTATQPYPTYENTRPPFSTIQPSLASIHAVAATIAPSSPTSHVEGKSFNRIVQIWLENVDFSRAARNPNIQWLAQRGITLTNYFAVTHPSQPNYAAAVAGDYFGMDHDEFVSFPSNIFTVVDLLETRNISWGEYQEHIPHAGFRGMNYSNQATGENDYVRKHNPLILFDRVGEDEERRRQVKGFEEFWEDLRERRLPQWVFVTPNMTNNAHDSSMKVAGKWTREWLEGLLEDEYFMEGTLVVATFDESGGSKVQNRVFTLLLGGVIPRSLWGTTDDVFYSHYSTISTVCANWDLPSLGRWDCHANILPPLSLHAANRYRNAKDVEIENMYYNLSYPGPVSQKKYTKDWWPAPNTVATCASGMGVLEGVKQMWDIGEGSYEYTRAYPDDGFYGHGNIHGKGHEYAWKDGEEEIEEEVEVLPPVVVSEAAINGFRSQVLWCLGYVAVTAVLFF</sequence>
<gene>
    <name evidence="3" type="ORF">B0T14DRAFT_434964</name>
</gene>
<feature type="chain" id="PRO_5041296022" evidence="2">
    <location>
        <begin position="17"/>
        <end position="469"/>
    </location>
</feature>
<protein>
    <submittedName>
        <fullName evidence="3">Phosphoesterase family-domain-containing protein</fullName>
    </submittedName>
</protein>
<dbReference type="Pfam" id="PF04185">
    <property type="entry name" value="Phosphoesterase"/>
    <property type="match status" value="1"/>
</dbReference>
<keyword evidence="2" id="KW-0732">Signal</keyword>
<name>A0AA39WKW3_9PEZI</name>